<dbReference type="InterPro" id="IPR029058">
    <property type="entry name" value="AB_hydrolase_fold"/>
</dbReference>
<dbReference type="InterPro" id="IPR018202">
    <property type="entry name" value="Ser_caboxypep_ser_AS"/>
</dbReference>
<accession>A0A9R0JC19</accession>
<dbReference type="Proteomes" id="UP000813463">
    <property type="component" value="Chromosome 1"/>
</dbReference>
<dbReference type="KEGG" id="soe:110803231"/>
<feature type="transmembrane region" description="Helical" evidence="9">
    <location>
        <begin position="12"/>
        <end position="31"/>
    </location>
</feature>
<keyword evidence="3" id="KW-0964">Secreted</keyword>
<dbReference type="Gene3D" id="3.40.50.1820">
    <property type="entry name" value="alpha/beta hydrolase"/>
    <property type="match status" value="1"/>
</dbReference>
<reference evidence="11" key="2">
    <citation type="submission" date="2025-08" db="UniProtKB">
        <authorList>
            <consortium name="RefSeq"/>
        </authorList>
    </citation>
    <scope>IDENTIFICATION</scope>
    <source>
        <tissue evidence="11">Leaf</tissue>
    </source>
</reference>
<name>A0A9R0JC19_SPIOL</name>
<dbReference type="PRINTS" id="PR00724">
    <property type="entry name" value="CRBOXYPTASEC"/>
</dbReference>
<dbReference type="EC" id="3.4.16.-" evidence="8"/>
<dbReference type="GeneID" id="110803231"/>
<evidence type="ECO:0000256" key="9">
    <source>
        <dbReference type="SAM" id="Phobius"/>
    </source>
</evidence>
<evidence type="ECO:0000256" key="6">
    <source>
        <dbReference type="ARBA" id="ARBA00022801"/>
    </source>
</evidence>
<evidence type="ECO:0000256" key="1">
    <source>
        <dbReference type="ARBA" id="ARBA00004613"/>
    </source>
</evidence>
<proteinExistence type="inferred from homology"/>
<keyword evidence="9" id="KW-0472">Membrane</keyword>
<evidence type="ECO:0000256" key="7">
    <source>
        <dbReference type="ARBA" id="ARBA00023180"/>
    </source>
</evidence>
<evidence type="ECO:0000313" key="11">
    <source>
        <dbReference type="RefSeq" id="XP_021864422.2"/>
    </source>
</evidence>
<evidence type="ECO:0000256" key="5">
    <source>
        <dbReference type="ARBA" id="ARBA00022670"/>
    </source>
</evidence>
<comment type="subcellular location">
    <subcellularLocation>
        <location evidence="1">Secreted</location>
    </subcellularLocation>
</comment>
<evidence type="ECO:0000313" key="10">
    <source>
        <dbReference type="Proteomes" id="UP000813463"/>
    </source>
</evidence>
<dbReference type="InterPro" id="IPR001563">
    <property type="entry name" value="Peptidase_S10"/>
</dbReference>
<keyword evidence="5 8" id="KW-0645">Protease</keyword>
<dbReference type="PANTHER" id="PTHR11802:SF306">
    <property type="entry name" value="SERINE CARBOXYPEPTIDASE-LIKE 28"/>
    <property type="match status" value="1"/>
</dbReference>
<dbReference type="Pfam" id="PF00450">
    <property type="entry name" value="Peptidase_S10"/>
    <property type="match status" value="1"/>
</dbReference>
<reference evidence="10" key="1">
    <citation type="journal article" date="2021" name="Nat. Commun.">
        <title>Genomic analyses provide insights into spinach domestication and the genetic basis of agronomic traits.</title>
        <authorList>
            <person name="Cai X."/>
            <person name="Sun X."/>
            <person name="Xu C."/>
            <person name="Sun H."/>
            <person name="Wang X."/>
            <person name="Ge C."/>
            <person name="Zhang Z."/>
            <person name="Wang Q."/>
            <person name="Fei Z."/>
            <person name="Jiao C."/>
            <person name="Wang Q."/>
        </authorList>
    </citation>
    <scope>NUCLEOTIDE SEQUENCE [LARGE SCALE GENOMIC DNA]</scope>
    <source>
        <strain evidence="10">cv. Varoflay</strain>
    </source>
</reference>
<dbReference type="PANTHER" id="PTHR11802">
    <property type="entry name" value="SERINE PROTEASE FAMILY S10 SERINE CARBOXYPEPTIDASE"/>
    <property type="match status" value="1"/>
</dbReference>
<keyword evidence="9" id="KW-0812">Transmembrane</keyword>
<evidence type="ECO:0000256" key="3">
    <source>
        <dbReference type="ARBA" id="ARBA00022525"/>
    </source>
</evidence>
<dbReference type="GO" id="GO:0004185">
    <property type="term" value="F:serine-type carboxypeptidase activity"/>
    <property type="evidence" value="ECO:0000318"/>
    <property type="project" value="GO_Central"/>
</dbReference>
<dbReference type="Gene3D" id="3.40.50.11320">
    <property type="match status" value="1"/>
</dbReference>
<organism evidence="10 11">
    <name type="scientific">Spinacia oleracea</name>
    <name type="common">Spinach</name>
    <dbReference type="NCBI Taxonomy" id="3562"/>
    <lineage>
        <taxon>Eukaryota</taxon>
        <taxon>Viridiplantae</taxon>
        <taxon>Streptophyta</taxon>
        <taxon>Embryophyta</taxon>
        <taxon>Tracheophyta</taxon>
        <taxon>Spermatophyta</taxon>
        <taxon>Magnoliopsida</taxon>
        <taxon>eudicotyledons</taxon>
        <taxon>Gunneridae</taxon>
        <taxon>Pentapetalae</taxon>
        <taxon>Caryophyllales</taxon>
        <taxon>Chenopodiaceae</taxon>
        <taxon>Chenopodioideae</taxon>
        <taxon>Anserineae</taxon>
        <taxon>Spinacia</taxon>
    </lineage>
</organism>
<dbReference type="GO" id="GO:0005576">
    <property type="term" value="C:extracellular region"/>
    <property type="evidence" value="ECO:0007669"/>
    <property type="project" value="UniProtKB-SubCell"/>
</dbReference>
<evidence type="ECO:0000256" key="4">
    <source>
        <dbReference type="ARBA" id="ARBA00022645"/>
    </source>
</evidence>
<keyword evidence="4 8" id="KW-0121">Carboxypeptidase</keyword>
<dbReference type="InterPro" id="IPR033124">
    <property type="entry name" value="Ser_caboxypep_his_AS"/>
</dbReference>
<gene>
    <name evidence="11" type="primary">LOC110803231</name>
</gene>
<dbReference type="Gene3D" id="6.10.250.940">
    <property type="match status" value="1"/>
</dbReference>
<dbReference type="RefSeq" id="XP_021864422.2">
    <property type="nucleotide sequence ID" value="XM_022008730.2"/>
</dbReference>
<evidence type="ECO:0000256" key="8">
    <source>
        <dbReference type="RuleBase" id="RU361156"/>
    </source>
</evidence>
<keyword evidence="10" id="KW-1185">Reference proteome</keyword>
<dbReference type="GO" id="GO:0005773">
    <property type="term" value="C:vacuole"/>
    <property type="evidence" value="ECO:0007669"/>
    <property type="project" value="TreeGrafter"/>
</dbReference>
<protein>
    <recommendedName>
        <fullName evidence="8">Carboxypeptidase</fullName>
        <ecNumber evidence="8">3.4.16.-</ecNumber>
    </recommendedName>
</protein>
<dbReference type="SUPFAM" id="SSF53474">
    <property type="entry name" value="alpha/beta-Hydrolases"/>
    <property type="match status" value="1"/>
</dbReference>
<dbReference type="AlphaFoldDB" id="A0A9R0JC19"/>
<evidence type="ECO:0000256" key="2">
    <source>
        <dbReference type="ARBA" id="ARBA00009431"/>
    </source>
</evidence>
<keyword evidence="6 8" id="KW-0378">Hydrolase</keyword>
<dbReference type="GO" id="GO:0006508">
    <property type="term" value="P:proteolysis"/>
    <property type="evidence" value="ECO:0007669"/>
    <property type="project" value="UniProtKB-KW"/>
</dbReference>
<comment type="similarity">
    <text evidence="2 8">Belongs to the peptidase S10 family.</text>
</comment>
<dbReference type="PROSITE" id="PS00560">
    <property type="entry name" value="CARBOXYPEPT_SER_HIS"/>
    <property type="match status" value="1"/>
</dbReference>
<keyword evidence="7" id="KW-0325">Glycoprotein</keyword>
<dbReference type="PROSITE" id="PS00131">
    <property type="entry name" value="CARBOXYPEPT_SER_SER"/>
    <property type="match status" value="1"/>
</dbReference>
<sequence>MVITRAQCKCSILLHVSIFMILIFSGETIGARSHVNHHRSRRERDKVTGLPGLPVGKVNFNQYSGYVTVDTRTSRSLFYWLIESPPPLSSTKPNLKPLVLWLNGGPGCSSVAYGASEEVGPFRVQPDGKTLALSPYAWNKEANLLFLDSPAGVGFSYSNSSIDLQQIGDKRTARDTYAFLTRWFKRFPEYKHRPFYIAGESYAGHYIPEISLILTRLNKGVKNPIINFKGFLLGNPVIDNYLDNKGSFEYWFNHGLISDGTYKKLNEFCLDDSILFPMGECNGALFKAYLEFGDINPYDIYGPVCSDLDNIHHNFNNFPLPYKYKGNDDDCVVAYTTKYMNRPDVQKALHANITGSIPLPWAACSEIVRGSWTDSPKSMLPIFKELIAAGVQIWVFSGDTDAILPLTSTRYSINALNLSTITEWYSWYDSEKVGGWSQVYDGLTYVTVRGAGHEVPLTRPRLALLLFQQFLRNQPMPQITLTD</sequence>
<keyword evidence="9" id="KW-1133">Transmembrane helix</keyword>